<protein>
    <submittedName>
        <fullName evidence="6">Glycosyltransferase family 2 protein</fullName>
    </submittedName>
</protein>
<feature type="transmembrane region" description="Helical" evidence="4">
    <location>
        <begin position="290"/>
        <end position="310"/>
    </location>
</feature>
<evidence type="ECO:0000259" key="5">
    <source>
        <dbReference type="Pfam" id="PF00535"/>
    </source>
</evidence>
<keyword evidence="4" id="KW-0812">Transmembrane</keyword>
<dbReference type="Proteomes" id="UP001595886">
    <property type="component" value="Unassembled WGS sequence"/>
</dbReference>
<keyword evidence="4" id="KW-1133">Transmembrane helix</keyword>
<evidence type="ECO:0000256" key="4">
    <source>
        <dbReference type="SAM" id="Phobius"/>
    </source>
</evidence>
<evidence type="ECO:0000256" key="3">
    <source>
        <dbReference type="ARBA" id="ARBA00022679"/>
    </source>
</evidence>
<reference evidence="7" key="1">
    <citation type="journal article" date="2019" name="Int. J. Syst. Evol. Microbiol.">
        <title>The Global Catalogue of Microorganisms (GCM) 10K type strain sequencing project: providing services to taxonomists for standard genome sequencing and annotation.</title>
        <authorList>
            <consortium name="The Broad Institute Genomics Platform"/>
            <consortium name="The Broad Institute Genome Sequencing Center for Infectious Disease"/>
            <person name="Wu L."/>
            <person name="Ma J."/>
        </authorList>
    </citation>
    <scope>NUCLEOTIDE SEQUENCE [LARGE SCALE GENOMIC DNA]</scope>
    <source>
        <strain evidence="7">CCUG 30340</strain>
    </source>
</reference>
<feature type="transmembrane region" description="Helical" evidence="4">
    <location>
        <begin position="6"/>
        <end position="27"/>
    </location>
</feature>
<dbReference type="InterPro" id="IPR001173">
    <property type="entry name" value="Glyco_trans_2-like"/>
</dbReference>
<keyword evidence="7" id="KW-1185">Reference proteome</keyword>
<gene>
    <name evidence="6" type="ORF">ACFO6Q_05310</name>
</gene>
<evidence type="ECO:0000313" key="6">
    <source>
        <dbReference type="EMBL" id="MFC4819728.1"/>
    </source>
</evidence>
<accession>A0ABV9QQT9</accession>
<comment type="similarity">
    <text evidence="1">Belongs to the glycosyltransferase 2 family.</text>
</comment>
<dbReference type="PANTHER" id="PTHR43630">
    <property type="entry name" value="POLY-BETA-1,6-N-ACETYL-D-GLUCOSAMINE SYNTHASE"/>
    <property type="match status" value="1"/>
</dbReference>
<evidence type="ECO:0000256" key="1">
    <source>
        <dbReference type="ARBA" id="ARBA00006739"/>
    </source>
</evidence>
<keyword evidence="2" id="KW-0328">Glycosyltransferase</keyword>
<dbReference type="SUPFAM" id="SSF53448">
    <property type="entry name" value="Nucleotide-diphospho-sugar transferases"/>
    <property type="match status" value="1"/>
</dbReference>
<proteinExistence type="inferred from homology"/>
<dbReference type="Pfam" id="PF00535">
    <property type="entry name" value="Glycos_transf_2"/>
    <property type="match status" value="1"/>
</dbReference>
<keyword evidence="3" id="KW-0808">Transferase</keyword>
<feature type="domain" description="Glycosyltransferase 2-like" evidence="5">
    <location>
        <begin position="47"/>
        <end position="202"/>
    </location>
</feature>
<dbReference type="RefSeq" id="WP_380019523.1">
    <property type="nucleotide sequence ID" value="NZ_JBHSHD010000005.1"/>
</dbReference>
<evidence type="ECO:0000313" key="7">
    <source>
        <dbReference type="Proteomes" id="UP001595886"/>
    </source>
</evidence>
<dbReference type="EMBL" id="JBHSHD010000005">
    <property type="protein sequence ID" value="MFC4819728.1"/>
    <property type="molecule type" value="Genomic_DNA"/>
</dbReference>
<feature type="transmembrane region" description="Helical" evidence="4">
    <location>
        <begin position="316"/>
        <end position="335"/>
    </location>
</feature>
<dbReference type="PANTHER" id="PTHR43630:SF1">
    <property type="entry name" value="POLY-BETA-1,6-N-ACETYL-D-GLUCOSAMINE SYNTHASE"/>
    <property type="match status" value="1"/>
</dbReference>
<keyword evidence="4" id="KW-0472">Membrane</keyword>
<dbReference type="Gene3D" id="3.90.550.10">
    <property type="entry name" value="Spore Coat Polysaccharide Biosynthesis Protein SpsA, Chain A"/>
    <property type="match status" value="1"/>
</dbReference>
<name>A0ABV9QQT9_9GAMM</name>
<evidence type="ECO:0000256" key="2">
    <source>
        <dbReference type="ARBA" id="ARBA00022676"/>
    </source>
</evidence>
<sequence length="385" mass="42622">MSPRLWFAVSFLALAYTFVGYAVAMWLRARLTPRAIDAAAIEPDVDIVLVVHNAAADLAAKLDNLRALDYPPERLRFHVASDGSEDLTATVLHDCDDPRLQRYVFPIRRGKSACLGDVVPQLRAEVVVFVDVRQRLEPDALRALLRPLADPAVGAVSGELMFEREEGGIAGGVDFYWRYEKQIRRAESESGSVVGVSGALYAARRALLPPIPPGLILDDLWIPLRIARGGARVVFAADARAWDRPSRDAALEAGRKRRTLAGNFQLIAREPALLLPWAHPLGWRLWGHKWLRLLAPWLMLILFASNLVLAPTSPKWALLLLAQLAFYAAALAGIARPALLRHLPLRIAATFVRMNGYAVLGLVDFLRGRQTHLWSVTRPSDTVSP</sequence>
<comment type="caution">
    <text evidence="6">The sequence shown here is derived from an EMBL/GenBank/DDBJ whole genome shotgun (WGS) entry which is preliminary data.</text>
</comment>
<organism evidence="6 7">
    <name type="scientific">Dokdonella ginsengisoli</name>
    <dbReference type="NCBI Taxonomy" id="363846"/>
    <lineage>
        <taxon>Bacteria</taxon>
        <taxon>Pseudomonadati</taxon>
        <taxon>Pseudomonadota</taxon>
        <taxon>Gammaproteobacteria</taxon>
        <taxon>Lysobacterales</taxon>
        <taxon>Rhodanobacteraceae</taxon>
        <taxon>Dokdonella</taxon>
    </lineage>
</organism>
<dbReference type="InterPro" id="IPR029044">
    <property type="entry name" value="Nucleotide-diphossugar_trans"/>
</dbReference>